<protein>
    <recommendedName>
        <fullName evidence="2">Transcription factor IIIC 90kDa subunit N-terminal domain-containing protein</fullName>
    </recommendedName>
</protein>
<feature type="region of interest" description="Disordered" evidence="1">
    <location>
        <begin position="389"/>
        <end position="416"/>
    </location>
</feature>
<comment type="caution">
    <text evidence="3">The sequence shown here is derived from an EMBL/GenBank/DDBJ whole genome shotgun (WGS) entry which is preliminary data.</text>
</comment>
<dbReference type="HOGENOM" id="CLU_661510_0_0_1"/>
<dbReference type="GO" id="GO:0004402">
    <property type="term" value="F:histone acetyltransferase activity"/>
    <property type="evidence" value="ECO:0007669"/>
    <property type="project" value="InterPro"/>
</dbReference>
<sequence length="416" mass="46122">MMARPSQATPIRNVELDAGSLAQRLLPNLIPLVGDVSGPGCIRWSADGQVLVILRTGLHIITFALGFDRKFIRQHSIAGEANDTGLNLNCFHAHIKREGDLIAPSRGRTFYNADFAGQSTSFWTQAWRDARWSPVGLHGPLGGCLVAALSNELEVSIFQPQSHKDSRTGHWEQIQKLDFLIAPEVAAREHEDGEDDVGTDLLEPDRQREKELLAEMDSQTICLDWLAAPQGRATRGGTARPSLLATGSRSGILSLWRWDKSQTDAGAMKLYSKNRIFQQQISHVAFSSTTCLVDGCEEFTLACFSQGTFAFQDMSFDADFQIITQRIRHHRPMVDTENWKGQYVPLMCFTSDARHIAWTTTGEAWVTPVNKEGRSSRYRLAGFTESEAPVDGDEFVGDESGGSRAAINRPRSPYAP</sequence>
<reference evidence="3 4" key="1">
    <citation type="submission" date="2014-05" db="EMBL/GenBank/DDBJ databases">
        <title>Draft genome sequence of a rare smut relative, Tilletiaria anomala UBC 951.</title>
        <authorList>
            <consortium name="DOE Joint Genome Institute"/>
            <person name="Toome M."/>
            <person name="Kuo A."/>
            <person name="Henrissat B."/>
            <person name="Lipzen A."/>
            <person name="Tritt A."/>
            <person name="Yoshinaga Y."/>
            <person name="Zane M."/>
            <person name="Barry K."/>
            <person name="Grigoriev I.V."/>
            <person name="Spatafora J.W."/>
            <person name="Aimea M.C."/>
        </authorList>
    </citation>
    <scope>NUCLEOTIDE SEQUENCE [LARGE SCALE GENOMIC DNA]</scope>
    <source>
        <strain evidence="3 4">UBC 951</strain>
    </source>
</reference>
<dbReference type="EMBL" id="JMSN01000044">
    <property type="protein sequence ID" value="KDN45266.1"/>
    <property type="molecule type" value="Genomic_DNA"/>
</dbReference>
<organism evidence="3 4">
    <name type="scientific">Tilletiaria anomala (strain ATCC 24038 / CBS 436.72 / UBC 951)</name>
    <dbReference type="NCBI Taxonomy" id="1037660"/>
    <lineage>
        <taxon>Eukaryota</taxon>
        <taxon>Fungi</taxon>
        <taxon>Dikarya</taxon>
        <taxon>Basidiomycota</taxon>
        <taxon>Ustilaginomycotina</taxon>
        <taxon>Exobasidiomycetes</taxon>
        <taxon>Georgefischeriales</taxon>
        <taxon>Tilletiariaceae</taxon>
        <taxon>Tilletiaria</taxon>
    </lineage>
</organism>
<dbReference type="Proteomes" id="UP000027361">
    <property type="component" value="Unassembled WGS sequence"/>
</dbReference>
<evidence type="ECO:0000313" key="4">
    <source>
        <dbReference type="Proteomes" id="UP000027361"/>
    </source>
</evidence>
<evidence type="ECO:0000259" key="2">
    <source>
        <dbReference type="Pfam" id="PF12657"/>
    </source>
</evidence>
<accession>A0A066VUW0</accession>
<dbReference type="PANTHER" id="PTHR15496">
    <property type="entry name" value="GENERAL TRANSCRIPTION FACTOR 3C POLYPEPTIDE 4 FAMILY"/>
    <property type="match status" value="1"/>
</dbReference>
<dbReference type="RefSeq" id="XP_013243123.1">
    <property type="nucleotide sequence ID" value="XM_013387669.1"/>
</dbReference>
<dbReference type="InterPro" id="IPR044230">
    <property type="entry name" value="GTF3C4"/>
</dbReference>
<evidence type="ECO:0000256" key="1">
    <source>
        <dbReference type="SAM" id="MobiDB-lite"/>
    </source>
</evidence>
<name>A0A066VUW0_TILAU</name>
<dbReference type="GO" id="GO:0000127">
    <property type="term" value="C:transcription factor TFIIIC complex"/>
    <property type="evidence" value="ECO:0007669"/>
    <property type="project" value="InterPro"/>
</dbReference>
<gene>
    <name evidence="3" type="ORF">K437DRAFT_294636</name>
</gene>
<keyword evidence="4" id="KW-1185">Reference proteome</keyword>
<dbReference type="GeneID" id="25267225"/>
<dbReference type="STRING" id="1037660.A0A066VUW0"/>
<dbReference type="PANTHER" id="PTHR15496:SF2">
    <property type="entry name" value="GENERAL TRANSCRIPTION FACTOR 3C POLYPEPTIDE 4"/>
    <property type="match status" value="1"/>
</dbReference>
<dbReference type="AlphaFoldDB" id="A0A066VUW0"/>
<dbReference type="GO" id="GO:0006384">
    <property type="term" value="P:transcription initiation at RNA polymerase III promoter"/>
    <property type="evidence" value="ECO:0007669"/>
    <property type="project" value="InterPro"/>
</dbReference>
<dbReference type="Pfam" id="PF12657">
    <property type="entry name" value="TFIIIC_delta"/>
    <property type="match status" value="1"/>
</dbReference>
<dbReference type="InterPro" id="IPR024761">
    <property type="entry name" value="TFIIIC_delta_N"/>
</dbReference>
<feature type="non-terminal residue" evidence="3">
    <location>
        <position position="416"/>
    </location>
</feature>
<dbReference type="InParanoid" id="A0A066VUW0"/>
<evidence type="ECO:0000313" key="3">
    <source>
        <dbReference type="EMBL" id="KDN45266.1"/>
    </source>
</evidence>
<dbReference type="OrthoDB" id="421374at2759"/>
<feature type="domain" description="Transcription factor IIIC 90kDa subunit N-terminal" evidence="2">
    <location>
        <begin position="44"/>
        <end position="276"/>
    </location>
</feature>
<proteinExistence type="predicted"/>